<comment type="caution">
    <text evidence="1">The sequence shown here is derived from an EMBL/GenBank/DDBJ whole genome shotgun (WGS) entry which is preliminary data.</text>
</comment>
<accession>A0ACC0BMH5</accession>
<name>A0ACC0BMH5_CATRO</name>
<evidence type="ECO:0000313" key="2">
    <source>
        <dbReference type="Proteomes" id="UP001060085"/>
    </source>
</evidence>
<dbReference type="Proteomes" id="UP001060085">
    <property type="component" value="Linkage Group LG03"/>
</dbReference>
<proteinExistence type="predicted"/>
<protein>
    <submittedName>
        <fullName evidence="1">Uncharacterized protein</fullName>
    </submittedName>
</protein>
<keyword evidence="2" id="KW-1185">Reference proteome</keyword>
<evidence type="ECO:0000313" key="1">
    <source>
        <dbReference type="EMBL" id="KAI5673876.1"/>
    </source>
</evidence>
<dbReference type="EMBL" id="CM044703">
    <property type="protein sequence ID" value="KAI5673876.1"/>
    <property type="molecule type" value="Genomic_DNA"/>
</dbReference>
<sequence>MISLVRFLNYQAIFQNITKSNSIGFLLDSFQLVRAFIEHFVRENATRFRFSEKFYRSEEKEKKWSKWEREEKGEGIEVFLISSILILDFILDFSERN</sequence>
<gene>
    <name evidence="1" type="ORF">M9H77_14240</name>
</gene>
<organism evidence="1 2">
    <name type="scientific">Catharanthus roseus</name>
    <name type="common">Madagascar periwinkle</name>
    <name type="synonym">Vinca rosea</name>
    <dbReference type="NCBI Taxonomy" id="4058"/>
    <lineage>
        <taxon>Eukaryota</taxon>
        <taxon>Viridiplantae</taxon>
        <taxon>Streptophyta</taxon>
        <taxon>Embryophyta</taxon>
        <taxon>Tracheophyta</taxon>
        <taxon>Spermatophyta</taxon>
        <taxon>Magnoliopsida</taxon>
        <taxon>eudicotyledons</taxon>
        <taxon>Gunneridae</taxon>
        <taxon>Pentapetalae</taxon>
        <taxon>asterids</taxon>
        <taxon>lamiids</taxon>
        <taxon>Gentianales</taxon>
        <taxon>Apocynaceae</taxon>
        <taxon>Rauvolfioideae</taxon>
        <taxon>Vinceae</taxon>
        <taxon>Catharanthinae</taxon>
        <taxon>Catharanthus</taxon>
    </lineage>
</organism>
<reference evidence="2" key="1">
    <citation type="journal article" date="2023" name="Nat. Plants">
        <title>Single-cell RNA sequencing provides a high-resolution roadmap for understanding the multicellular compartmentation of specialized metabolism.</title>
        <authorList>
            <person name="Sun S."/>
            <person name="Shen X."/>
            <person name="Li Y."/>
            <person name="Li Y."/>
            <person name="Wang S."/>
            <person name="Li R."/>
            <person name="Zhang H."/>
            <person name="Shen G."/>
            <person name="Guo B."/>
            <person name="Wei J."/>
            <person name="Xu J."/>
            <person name="St-Pierre B."/>
            <person name="Chen S."/>
            <person name="Sun C."/>
        </authorList>
    </citation>
    <scope>NUCLEOTIDE SEQUENCE [LARGE SCALE GENOMIC DNA]</scope>
</reference>